<name>A0A917U2H5_9ACTN</name>
<dbReference type="EMBL" id="BMNB01000021">
    <property type="protein sequence ID" value="GGM53070.1"/>
    <property type="molecule type" value="Genomic_DNA"/>
</dbReference>
<dbReference type="AlphaFoldDB" id="A0A917U2H5"/>
<evidence type="ECO:0008006" key="3">
    <source>
        <dbReference type="Google" id="ProtNLM"/>
    </source>
</evidence>
<keyword evidence="2" id="KW-1185">Reference proteome</keyword>
<accession>A0A917U2H5</accession>
<evidence type="ECO:0000313" key="1">
    <source>
        <dbReference type="EMBL" id="GGM53070.1"/>
    </source>
</evidence>
<reference evidence="1" key="1">
    <citation type="journal article" date="2014" name="Int. J. Syst. Evol. Microbiol.">
        <title>Complete genome sequence of Corynebacterium casei LMG S-19264T (=DSM 44701T), isolated from a smear-ripened cheese.</title>
        <authorList>
            <consortium name="US DOE Joint Genome Institute (JGI-PGF)"/>
            <person name="Walter F."/>
            <person name="Albersmeier A."/>
            <person name="Kalinowski J."/>
            <person name="Ruckert C."/>
        </authorList>
    </citation>
    <scope>NUCLEOTIDE SEQUENCE</scope>
    <source>
        <strain evidence="1">CGMCC 4.7312</strain>
    </source>
</reference>
<sequence length="81" mass="9243">MTWRRGLCVLHHKLFDRGALGLNLDLSIDAFTSFTARTDAGRAIYALHGRFLRARPETAMPASAHLQWHRRWVFKGLPLAT</sequence>
<dbReference type="Proteomes" id="UP000608890">
    <property type="component" value="Unassembled WGS sequence"/>
</dbReference>
<evidence type="ECO:0000313" key="2">
    <source>
        <dbReference type="Proteomes" id="UP000608890"/>
    </source>
</evidence>
<comment type="caution">
    <text evidence="1">The sequence shown here is derived from an EMBL/GenBank/DDBJ whole genome shotgun (WGS) entry which is preliminary data.</text>
</comment>
<gene>
    <name evidence="1" type="ORF">GCM10011608_42430</name>
</gene>
<reference evidence="1" key="2">
    <citation type="submission" date="2020-09" db="EMBL/GenBank/DDBJ databases">
        <authorList>
            <person name="Sun Q."/>
            <person name="Zhou Y."/>
        </authorList>
    </citation>
    <scope>NUCLEOTIDE SEQUENCE</scope>
    <source>
        <strain evidence="1">CGMCC 4.7312</strain>
    </source>
</reference>
<organism evidence="1 2">
    <name type="scientific">Micromonospora sonchi</name>
    <dbReference type="NCBI Taxonomy" id="1763543"/>
    <lineage>
        <taxon>Bacteria</taxon>
        <taxon>Bacillati</taxon>
        <taxon>Actinomycetota</taxon>
        <taxon>Actinomycetes</taxon>
        <taxon>Micromonosporales</taxon>
        <taxon>Micromonosporaceae</taxon>
        <taxon>Micromonospora</taxon>
    </lineage>
</organism>
<protein>
    <recommendedName>
        <fullName evidence="3">HNH nuclease domain-containing protein</fullName>
    </recommendedName>
</protein>
<proteinExistence type="predicted"/>